<organism evidence="2 3">
    <name type="scientific">Massilicoli timonensis</name>
    <dbReference type="NCBI Taxonomy" id="2015901"/>
    <lineage>
        <taxon>Bacteria</taxon>
        <taxon>Bacillati</taxon>
        <taxon>Bacillota</taxon>
        <taxon>Erysipelotrichia</taxon>
        <taxon>Erysipelotrichales</taxon>
        <taxon>Erysipelotrichaceae</taxon>
        <taxon>Massilicoli</taxon>
    </lineage>
</organism>
<dbReference type="PROSITE" id="PS51257">
    <property type="entry name" value="PROKAR_LIPOPROTEIN"/>
    <property type="match status" value="1"/>
</dbReference>
<evidence type="ECO:0000256" key="1">
    <source>
        <dbReference type="SAM" id="SignalP"/>
    </source>
</evidence>
<sequence>MKRLRKSTLFLAAALLIGTLQGCGGKDPKEEQKKFDAFVEQDFINTMESDYATMHQLMEQPENFGVDEEQVEVSLGARYDEETLAAGKAERKKTIDAFGEFDRSLLNEKQRQLYDLYAFNFSIEEKLLEDRFDYYECLFSSAGGLHYALATTFADWELRDEKDVQDLIVILRDTKPYVDSALDYTKRQEEKGLLMLDLESIIEHCDGILENRENSAVLASIYARLDALGLSAEQTQAYKEELKAAFDESFIPAYEDIRAAMIEFQTDGDNHIEGLAQFEHGKEYYELLFQAGIGSDRSIDEIEEWMTQEFENGFNDLYEALMSDPEVMDQLLGETSTGFGDYESIMEYLKGHMFADFPEISDTKYEIIALSEELGSDSGIAAYFNLPAFDSTQPRQLRVNPLYGDVGSVSNFVTVAHEGYPGHMYQFTYALEQNQHPYLTTLGRNQAYSEGYAIYASYQALAYLDDVSAAYQKAYIANEEISYAVIILADIGIHYKGWDLETFGDFMEENMLSLSEEEMRAQYMQLQNNPVMFEPYYIGYLEIMELREQAESALGDDFDEKAFHEAILACGALPFEQIREEISAYIDTAK</sequence>
<feature type="signal peptide" evidence="1">
    <location>
        <begin position="1"/>
        <end position="22"/>
    </location>
</feature>
<reference evidence="2 3" key="1">
    <citation type="submission" date="2022-06" db="EMBL/GenBank/DDBJ databases">
        <title>Isolation of gut microbiota from human fecal samples.</title>
        <authorList>
            <person name="Pamer E.G."/>
            <person name="Barat B."/>
            <person name="Waligurski E."/>
            <person name="Medina S."/>
            <person name="Paddock L."/>
            <person name="Mostad J."/>
        </authorList>
    </citation>
    <scope>NUCLEOTIDE SEQUENCE [LARGE SCALE GENOMIC DNA]</scope>
    <source>
        <strain evidence="2 3">DFI.6.1</strain>
    </source>
</reference>
<comment type="caution">
    <text evidence="2">The sequence shown here is derived from an EMBL/GenBank/DDBJ whole genome shotgun (WGS) entry which is preliminary data.</text>
</comment>
<dbReference type="PANTHER" id="PTHR33361:SF2">
    <property type="entry name" value="DUF885 DOMAIN-CONTAINING PROTEIN"/>
    <property type="match status" value="1"/>
</dbReference>
<accession>A0ABT1SM11</accession>
<dbReference type="Pfam" id="PF05960">
    <property type="entry name" value="DUF885"/>
    <property type="match status" value="1"/>
</dbReference>
<proteinExistence type="predicted"/>
<dbReference type="PANTHER" id="PTHR33361">
    <property type="entry name" value="GLR0591 PROTEIN"/>
    <property type="match status" value="1"/>
</dbReference>
<dbReference type="Proteomes" id="UP001524435">
    <property type="component" value="Unassembled WGS sequence"/>
</dbReference>
<dbReference type="InterPro" id="IPR010281">
    <property type="entry name" value="DUF885"/>
</dbReference>
<name>A0ABT1SM11_9FIRM</name>
<evidence type="ECO:0000313" key="3">
    <source>
        <dbReference type="Proteomes" id="UP001524435"/>
    </source>
</evidence>
<protein>
    <submittedName>
        <fullName evidence="2">DUF885 domain-containing protein</fullName>
    </submittedName>
</protein>
<gene>
    <name evidence="2" type="ORF">NE663_07220</name>
</gene>
<keyword evidence="1" id="KW-0732">Signal</keyword>
<evidence type="ECO:0000313" key="2">
    <source>
        <dbReference type="EMBL" id="MCQ5122048.1"/>
    </source>
</evidence>
<feature type="chain" id="PRO_5046231613" evidence="1">
    <location>
        <begin position="23"/>
        <end position="590"/>
    </location>
</feature>
<keyword evidence="3" id="KW-1185">Reference proteome</keyword>
<dbReference type="EMBL" id="JANGCH010000009">
    <property type="protein sequence ID" value="MCQ5122048.1"/>
    <property type="molecule type" value="Genomic_DNA"/>
</dbReference>
<dbReference type="RefSeq" id="WP_256197928.1">
    <property type="nucleotide sequence ID" value="NZ_CALVCM010000006.1"/>
</dbReference>